<organism evidence="3">
    <name type="scientific">Desulfovibrio sp. U5L</name>
    <dbReference type="NCBI Taxonomy" id="596152"/>
    <lineage>
        <taxon>Bacteria</taxon>
        <taxon>Pseudomonadati</taxon>
        <taxon>Thermodesulfobacteriota</taxon>
        <taxon>Desulfovibrionia</taxon>
        <taxon>Desulfovibrionales</taxon>
        <taxon>Desulfovibrionaceae</taxon>
        <taxon>Desulfovibrio</taxon>
    </lineage>
</organism>
<dbReference type="InterPro" id="IPR034154">
    <property type="entry name" value="TOPRIM_DnaG/twinkle"/>
</dbReference>
<feature type="compositionally biased region" description="Basic and acidic residues" evidence="1">
    <location>
        <begin position="73"/>
        <end position="109"/>
    </location>
</feature>
<accession>I2PZX8</accession>
<feature type="domain" description="Toprim" evidence="2">
    <location>
        <begin position="192"/>
        <end position="294"/>
    </location>
</feature>
<evidence type="ECO:0000256" key="1">
    <source>
        <dbReference type="SAM" id="MobiDB-lite"/>
    </source>
</evidence>
<gene>
    <name evidence="3" type="ORF">DesU5LDRAFT_1393</name>
</gene>
<sequence length="821" mass="87586">MTPAAIHVFRVEAEKGGLVFHGDPIGDGKLHRTGTASKPKGLDGAYVLHLDTPASGWWQNFRTGESGTWTAGDSKHLTPEERDRLKARAAADRKSRQEETARRNAEARTKAGRILAVTSPASADHPYITRKGIKPVGDIHATDDGKLVVPVFDEHGEPMSLQFITDDGGKRFLTGGQIQGGLFPVPGGNGPLYIAEGYATAATIHEATGETVLAAFNAGNLPPVAKLARARYPDRIIVLCADDDHETAAREGKNPGVEKATAAAKAVGALLAVPKFVDSAGRSDFNDLAQAEGIETVKAVLAAVLAEAPSTQGPADTSDHGDAILVREGALAEAVDAAEAILARPDLPIADRVFQRAGRLVRVGELPVPGPIDGVSRPQGAVVILPVEKPFLLMVLSRHGCFKKYDGRAKAWRIIDPPRPAAEAIMSRSGRWPFPVLRGVVACPTLRADGSLMLAPGFDAASGFYLNHGLTIRVPENPTKEEAQTALNTLADLLSGFAFVEPVDCAVALALILTAVARPSLNTVPLFSTTAPVRGSGKSTLLDIAAVISTGRRSAVLSATADRDELEKRLVGCLLSGDSLINLDNVNGILRSDLLCQATTAEAVKVRPLGSSDQSEVPNSALWACNGNNLSLAGDLSRRALLIRLDPGCERPEERVFAFDPVARAREHRAAYVTAALIVLRAYIVAGRPDMSLAPFGSFECWSGLVRSTLVWLGTADPCDSRGEILEDDPEVAMLRTLLAAWIDRFGRTPRTVKEIVRAGEEDESPLAEVLHDIAGEGRAINSKRLGWWLRRQAGRIVDGFKLTQARVSNMVNWKVLPAGE</sequence>
<name>I2PZX8_9BACT</name>
<dbReference type="HOGENOM" id="CLU_344441_0_0_7"/>
<feature type="region of interest" description="Disordered" evidence="1">
    <location>
        <begin position="68"/>
        <end position="109"/>
    </location>
</feature>
<dbReference type="EMBL" id="JH600068">
    <property type="protein sequence ID" value="EIG53084.1"/>
    <property type="molecule type" value="Genomic_DNA"/>
</dbReference>
<dbReference type="OrthoDB" id="5451268at2"/>
<evidence type="ECO:0000313" key="3">
    <source>
        <dbReference type="EMBL" id="EIG53084.1"/>
    </source>
</evidence>
<dbReference type="AlphaFoldDB" id="I2PZX8"/>
<reference evidence="3" key="1">
    <citation type="submission" date="2011-11" db="EMBL/GenBank/DDBJ databases">
        <title>Improved High-Quality Draft sequence of Desulfovibrio sp. U5L.</title>
        <authorList>
            <consortium name="US DOE Joint Genome Institute"/>
            <person name="Lucas S."/>
            <person name="Han J."/>
            <person name="Lapidus A."/>
            <person name="Cheng J.-F."/>
            <person name="Goodwin L."/>
            <person name="Pitluck S."/>
            <person name="Peters L."/>
            <person name="Ovchinnikova G."/>
            <person name="Held B."/>
            <person name="Detter J.C."/>
            <person name="Han C."/>
            <person name="Tapia R."/>
            <person name="Land M."/>
            <person name="Hauser L."/>
            <person name="Kyrpides N."/>
            <person name="Ivanova N."/>
            <person name="Pagani I."/>
            <person name="Gabster J."/>
            <person name="Walker C."/>
            <person name="Stolyar S."/>
            <person name="Stahl D."/>
            <person name="Arkin A."/>
            <person name="Dehal P."/>
            <person name="Hazen T."/>
            <person name="Woyke T."/>
        </authorList>
    </citation>
    <scope>NUCLEOTIDE SEQUENCE [LARGE SCALE GENOMIC DNA]</scope>
    <source>
        <strain evidence="3">U5L</strain>
    </source>
</reference>
<dbReference type="STRING" id="596152.DesU5LDRAFT_1393"/>
<dbReference type="Pfam" id="PF13362">
    <property type="entry name" value="Toprim_3"/>
    <property type="match status" value="1"/>
</dbReference>
<evidence type="ECO:0000259" key="2">
    <source>
        <dbReference type="Pfam" id="PF13362"/>
    </source>
</evidence>
<protein>
    <recommendedName>
        <fullName evidence="2">Toprim domain-containing protein</fullName>
    </recommendedName>
</protein>
<dbReference type="CDD" id="cd01029">
    <property type="entry name" value="TOPRIM_primases"/>
    <property type="match status" value="1"/>
</dbReference>
<dbReference type="eggNOG" id="COG4643">
    <property type="taxonomic scope" value="Bacteria"/>
</dbReference>
<dbReference type="InterPro" id="IPR006171">
    <property type="entry name" value="TOPRIM_dom"/>
</dbReference>
<proteinExistence type="predicted"/>